<organism evidence="6 7">
    <name type="scientific">Aquabacter spiritensis</name>
    <dbReference type="NCBI Taxonomy" id="933073"/>
    <lineage>
        <taxon>Bacteria</taxon>
        <taxon>Pseudomonadati</taxon>
        <taxon>Pseudomonadota</taxon>
        <taxon>Alphaproteobacteria</taxon>
        <taxon>Hyphomicrobiales</taxon>
        <taxon>Xanthobacteraceae</taxon>
        <taxon>Aquabacter</taxon>
    </lineage>
</organism>
<dbReference type="GO" id="GO:0005524">
    <property type="term" value="F:ATP binding"/>
    <property type="evidence" value="ECO:0007669"/>
    <property type="project" value="UniProtKB-KW"/>
</dbReference>
<dbReference type="EMBL" id="SMAI01000008">
    <property type="protein sequence ID" value="TCT03839.1"/>
    <property type="molecule type" value="Genomic_DNA"/>
</dbReference>
<keyword evidence="3" id="KW-0547">Nucleotide-binding</keyword>
<dbReference type="InterPro" id="IPR027417">
    <property type="entry name" value="P-loop_NTPase"/>
</dbReference>
<dbReference type="GO" id="GO:0016887">
    <property type="term" value="F:ATP hydrolysis activity"/>
    <property type="evidence" value="ECO:0007669"/>
    <property type="project" value="InterPro"/>
</dbReference>
<protein>
    <submittedName>
        <fullName evidence="6">NitT/TauT family transport system ATP-binding protein</fullName>
    </submittedName>
</protein>
<dbReference type="GO" id="GO:0015697">
    <property type="term" value="P:quaternary ammonium group transport"/>
    <property type="evidence" value="ECO:0007669"/>
    <property type="project" value="UniProtKB-ARBA"/>
</dbReference>
<dbReference type="InterPro" id="IPR003439">
    <property type="entry name" value="ABC_transporter-like_ATP-bd"/>
</dbReference>
<dbReference type="FunFam" id="3.40.50.300:FF:000425">
    <property type="entry name" value="Probable ABC transporter, ATP-binding subunit"/>
    <property type="match status" value="1"/>
</dbReference>
<evidence type="ECO:0000256" key="4">
    <source>
        <dbReference type="ARBA" id="ARBA00022840"/>
    </source>
</evidence>
<dbReference type="OrthoDB" id="9807242at2"/>
<evidence type="ECO:0000313" key="7">
    <source>
        <dbReference type="Proteomes" id="UP000294664"/>
    </source>
</evidence>
<comment type="caution">
    <text evidence="6">The sequence shown here is derived from an EMBL/GenBank/DDBJ whole genome shotgun (WGS) entry which is preliminary data.</text>
</comment>
<reference evidence="6 7" key="1">
    <citation type="submission" date="2019-03" db="EMBL/GenBank/DDBJ databases">
        <title>Genomic Encyclopedia of Type Strains, Phase IV (KMG-IV): sequencing the most valuable type-strain genomes for metagenomic binning, comparative biology and taxonomic classification.</title>
        <authorList>
            <person name="Goeker M."/>
        </authorList>
    </citation>
    <scope>NUCLEOTIDE SEQUENCE [LARGE SCALE GENOMIC DNA]</scope>
    <source>
        <strain evidence="6 7">DSM 9035</strain>
    </source>
</reference>
<keyword evidence="7" id="KW-1185">Reference proteome</keyword>
<dbReference type="Pfam" id="PF00005">
    <property type="entry name" value="ABC_tran"/>
    <property type="match status" value="1"/>
</dbReference>
<dbReference type="InterPro" id="IPR050166">
    <property type="entry name" value="ABC_transporter_ATP-bind"/>
</dbReference>
<dbReference type="RefSeq" id="WP_132032070.1">
    <property type="nucleotide sequence ID" value="NZ_SMAI01000008.1"/>
</dbReference>
<evidence type="ECO:0000256" key="1">
    <source>
        <dbReference type="ARBA" id="ARBA00005417"/>
    </source>
</evidence>
<accession>A0A4R3LVW3</accession>
<dbReference type="Proteomes" id="UP000294664">
    <property type="component" value="Unassembled WGS sequence"/>
</dbReference>
<dbReference type="SUPFAM" id="SSF52540">
    <property type="entry name" value="P-loop containing nucleoside triphosphate hydrolases"/>
    <property type="match status" value="1"/>
</dbReference>
<feature type="domain" description="ABC transporter" evidence="5">
    <location>
        <begin position="2"/>
        <end position="235"/>
    </location>
</feature>
<keyword evidence="4 6" id="KW-0067">ATP-binding</keyword>
<dbReference type="AlphaFoldDB" id="A0A4R3LVW3"/>
<evidence type="ECO:0000256" key="3">
    <source>
        <dbReference type="ARBA" id="ARBA00022741"/>
    </source>
</evidence>
<keyword evidence="2" id="KW-0813">Transport</keyword>
<dbReference type="SMART" id="SM00382">
    <property type="entry name" value="AAA"/>
    <property type="match status" value="1"/>
</dbReference>
<comment type="similarity">
    <text evidence="1">Belongs to the ABC transporter superfamily.</text>
</comment>
<evidence type="ECO:0000256" key="2">
    <source>
        <dbReference type="ARBA" id="ARBA00022448"/>
    </source>
</evidence>
<evidence type="ECO:0000259" key="5">
    <source>
        <dbReference type="PROSITE" id="PS50893"/>
    </source>
</evidence>
<proteinExistence type="inferred from homology"/>
<dbReference type="PANTHER" id="PTHR42788:SF13">
    <property type="entry name" value="ALIPHATIC SULFONATES IMPORT ATP-BINDING PROTEIN SSUB"/>
    <property type="match status" value="1"/>
</dbReference>
<dbReference type="Gene3D" id="3.40.50.300">
    <property type="entry name" value="P-loop containing nucleotide triphosphate hydrolases"/>
    <property type="match status" value="1"/>
</dbReference>
<dbReference type="PROSITE" id="PS00211">
    <property type="entry name" value="ABC_TRANSPORTER_1"/>
    <property type="match status" value="1"/>
</dbReference>
<dbReference type="PROSITE" id="PS50893">
    <property type="entry name" value="ABC_TRANSPORTER_2"/>
    <property type="match status" value="1"/>
</dbReference>
<dbReference type="PANTHER" id="PTHR42788">
    <property type="entry name" value="TAURINE IMPORT ATP-BINDING PROTEIN-RELATED"/>
    <property type="match status" value="1"/>
</dbReference>
<dbReference type="CDD" id="cd03293">
    <property type="entry name" value="ABC_NrtD_SsuB_transporters"/>
    <property type="match status" value="1"/>
</dbReference>
<gene>
    <name evidence="6" type="ORF">EDC64_1084</name>
</gene>
<sequence>MVIIESLNKKYGNQGAEVSALVDINLKIEDGDFVCLLGPSGCGKSTLLKIVAGLIPATSGRLTIDGAVVSGPGPERAVVFQDYALFPWMSVRENVEFGLQARGRPAKERREIADRLLKTVGLADFATRFPHHLSGGMKQRVSIARALAVNPSLLLMDEPFGALDAQTRETLQDELLRIWRDYKKTVIFVTHSIEEALYLSDRIVVMTARPGRIKQIVTIDEPRPRDMTSETMGRLQREVRAVLGEEINRAAELEQADMMAEA</sequence>
<name>A0A4R3LVW3_9HYPH</name>
<dbReference type="InterPro" id="IPR017871">
    <property type="entry name" value="ABC_transporter-like_CS"/>
</dbReference>
<evidence type="ECO:0000313" key="6">
    <source>
        <dbReference type="EMBL" id="TCT03839.1"/>
    </source>
</evidence>
<dbReference type="InterPro" id="IPR003593">
    <property type="entry name" value="AAA+_ATPase"/>
</dbReference>